<feature type="domain" description="DUF2345" evidence="3">
    <location>
        <begin position="665"/>
        <end position="813"/>
    </location>
</feature>
<accession>A0A7X3G2B5</accession>
<feature type="domain" description="Putative type VI secretion system Rhs element associated Vgr" evidence="4">
    <location>
        <begin position="528"/>
        <end position="635"/>
    </location>
</feature>
<dbReference type="Pfam" id="PF10106">
    <property type="entry name" value="DUF2345"/>
    <property type="match status" value="1"/>
</dbReference>
<dbReference type="Pfam" id="PF13296">
    <property type="entry name" value="T6SS_Vgr"/>
    <property type="match status" value="1"/>
</dbReference>
<name>A0A7X3G2B5_9BURK</name>
<dbReference type="NCBIfam" id="TIGR01646">
    <property type="entry name" value="vgr_GE"/>
    <property type="match status" value="1"/>
</dbReference>
<comment type="similarity">
    <text evidence="1">Belongs to the VgrG protein family.</text>
</comment>
<dbReference type="EMBL" id="WSES01000006">
    <property type="protein sequence ID" value="MVW62426.1"/>
    <property type="molecule type" value="Genomic_DNA"/>
</dbReference>
<dbReference type="InterPro" id="IPR037026">
    <property type="entry name" value="Vgr_OB-fold_dom_sf"/>
</dbReference>
<evidence type="ECO:0000259" key="2">
    <source>
        <dbReference type="Pfam" id="PF04717"/>
    </source>
</evidence>
<dbReference type="SUPFAM" id="SSF69349">
    <property type="entry name" value="Phage fibre proteins"/>
    <property type="match status" value="1"/>
</dbReference>
<evidence type="ECO:0000313" key="5">
    <source>
        <dbReference type="EMBL" id="MVW62426.1"/>
    </source>
</evidence>
<evidence type="ECO:0000259" key="4">
    <source>
        <dbReference type="Pfam" id="PF13296"/>
    </source>
</evidence>
<dbReference type="Proteomes" id="UP000443353">
    <property type="component" value="Unassembled WGS sequence"/>
</dbReference>
<comment type="caution">
    <text evidence="5">The sequence shown here is derived from an EMBL/GenBank/DDBJ whole genome shotgun (WGS) entry which is preliminary data.</text>
</comment>
<dbReference type="Pfam" id="PF05954">
    <property type="entry name" value="Phage_GPD"/>
    <property type="match status" value="1"/>
</dbReference>
<dbReference type="Gene3D" id="4.10.220.110">
    <property type="match status" value="1"/>
</dbReference>
<sequence length="920" mass="102251">MADLQTAQTRHQALIGQQDRLLKLTVGLGKDILLPQRVVAHERLGRSYEYAIDVISIRDDIDLKNLIAHPVTLWVKQVNRSYLPISGYVHTAMRLGSDGELTFYQIKFAPWLHFLKFRKDTRIWQDKKATDILAEVFSVHPQARGNFRFDLTEPISPRSYCTQYETDWNFAHRLMEEEGWYSYHEQKADGTGHVLVVTDTTHCLKPVEPKQVYFHRGSTVDELHKIVHWSTNRSLKSTQVTTRTSDYKAPGYQKQSNMAVLPEHGRLPSQLEIYEYTGAYTYSKQEQGDKQSRIRVEEWESSINRFYGVSGIRSLPVGSWFTLEGHPAHRDSREEDRQFLVVAVEWSIENNLPLASNGREFPGSLFEQTEAFKSAIGLDIRRTQSSREELIRDGYTGHCFNRFEVQRRIVPFRSPGEHSKPGLHPQTAIVVGPSGEEVHTDYLNRVKVRFHWDRLNPSDERASCWVRVSYSNAGQGWGGLNVPRIGQEVIVTFLGGDVDRPVITGRLYNQEQIPQWHTNGRLSGYKTKEFNGNGFNQLVLDDTTSQNRIQLYSTNSHAQLNLGYLITQRGNERTRFFGSGFALSTDDFGAIVTYKGLYISTFGRPGAQGTQLDATEASSQLKNGASLAKNLSESASKAGAEPLAGQEALGNFIDATHDRYEGPGQSDANRFKEPILLAASPSGIGLASAKGAHVHASDQVTLSSGKDTNIAAGKSLLVSVAEKISLFASNAGIKLFAAKGKVEVQAQANDLDLIAEKVVRLLSTTSRIEVHAKEEVVISAGDSFIKINASGITNGTSGKWISHASTHSFQRPATNSYVMPHLLKADLQKTDLEFRHLTDWGAPLAGAAYKATLSDGSVRKGTLDALGIARISDVPAGTTAKVEYDYKPLQVSAFVATELHEDIRQLLNWAPGSKTHQGGA</sequence>
<evidence type="ECO:0000313" key="6">
    <source>
        <dbReference type="Proteomes" id="UP000443353"/>
    </source>
</evidence>
<dbReference type="InterPro" id="IPR006531">
    <property type="entry name" value="Gp5/Vgr_OB"/>
</dbReference>
<evidence type="ECO:0000259" key="3">
    <source>
        <dbReference type="Pfam" id="PF10106"/>
    </source>
</evidence>
<feature type="domain" description="Gp5/Type VI secretion system Vgr protein OB-fold" evidence="2">
    <location>
        <begin position="441"/>
        <end position="508"/>
    </location>
</feature>
<dbReference type="Pfam" id="PF04717">
    <property type="entry name" value="Phage_base_V"/>
    <property type="match status" value="1"/>
</dbReference>
<dbReference type="Gene3D" id="3.55.50.10">
    <property type="entry name" value="Baseplate protein-like domains"/>
    <property type="match status" value="1"/>
</dbReference>
<dbReference type="InterPro" id="IPR006533">
    <property type="entry name" value="T6SS_Vgr_RhsGE"/>
</dbReference>
<dbReference type="SUPFAM" id="SSF69255">
    <property type="entry name" value="gp5 N-terminal domain-like"/>
    <property type="match status" value="1"/>
</dbReference>
<dbReference type="InterPro" id="IPR018769">
    <property type="entry name" value="VgrG2_DUF2345"/>
</dbReference>
<proteinExistence type="inferred from homology"/>
<dbReference type="Gene3D" id="2.30.110.50">
    <property type="match status" value="1"/>
</dbReference>
<keyword evidence="6" id="KW-1185">Reference proteome</keyword>
<dbReference type="Gene3D" id="2.40.50.230">
    <property type="entry name" value="Gp5 N-terminal domain"/>
    <property type="match status" value="1"/>
</dbReference>
<protein>
    <submittedName>
        <fullName evidence="5">Type VI secretion system tip protein VgrG</fullName>
    </submittedName>
</protein>
<dbReference type="InterPro" id="IPR028244">
    <property type="entry name" value="T6SS_Rhs_Vgr_dom"/>
</dbReference>
<organism evidence="5 6">
    <name type="scientific">Massilia cellulosiltytica</name>
    <dbReference type="NCBI Taxonomy" id="2683234"/>
    <lineage>
        <taxon>Bacteria</taxon>
        <taxon>Pseudomonadati</taxon>
        <taxon>Pseudomonadota</taxon>
        <taxon>Betaproteobacteria</taxon>
        <taxon>Burkholderiales</taxon>
        <taxon>Oxalobacteraceae</taxon>
        <taxon>Telluria group</taxon>
        <taxon>Massilia</taxon>
    </lineage>
</organism>
<dbReference type="SUPFAM" id="SSF69279">
    <property type="entry name" value="Phage tail proteins"/>
    <property type="match status" value="2"/>
</dbReference>
<dbReference type="AlphaFoldDB" id="A0A7X3G2B5"/>
<dbReference type="RefSeq" id="WP_160409906.1">
    <property type="nucleotide sequence ID" value="NZ_WSES01000006.1"/>
</dbReference>
<dbReference type="NCBIfam" id="TIGR03361">
    <property type="entry name" value="VI_Rhs_Vgr"/>
    <property type="match status" value="1"/>
</dbReference>
<dbReference type="InterPro" id="IPR017847">
    <property type="entry name" value="T6SS_RhsGE_Vgr_subset"/>
</dbReference>
<gene>
    <name evidence="5" type="primary">tssI</name>
    <name evidence="5" type="ORF">GPY61_21065</name>
</gene>
<evidence type="ECO:0000256" key="1">
    <source>
        <dbReference type="ARBA" id="ARBA00005558"/>
    </source>
</evidence>
<reference evidence="5 6" key="1">
    <citation type="submission" date="2019-12" db="EMBL/GenBank/DDBJ databases">
        <authorList>
            <person name="Li C."/>
            <person name="Zhao J."/>
        </authorList>
    </citation>
    <scope>NUCLEOTIDE SEQUENCE [LARGE SCALE GENOMIC DNA]</scope>
    <source>
        <strain evidence="5 6">NEAU-DD11</strain>
    </source>
</reference>